<dbReference type="AlphaFoldDB" id="A0A8D5AM47"/>
<keyword evidence="2" id="KW-1185">Reference proteome</keyword>
<evidence type="ECO:0000313" key="1">
    <source>
        <dbReference type="EMBL" id="BBL70770.1"/>
    </source>
</evidence>
<name>A0A8D5AM47_9GAMM</name>
<dbReference type="RefSeq" id="WP_221048634.1">
    <property type="nucleotide sequence ID" value="NZ_AP019782.1"/>
</dbReference>
<evidence type="ECO:0000313" key="2">
    <source>
        <dbReference type="Proteomes" id="UP000824988"/>
    </source>
</evidence>
<sequence length="112" mass="11252">MVTSLGGIGGATQYLRYPAAREGAAQQQANPAPNAAHPALANVVGELNAVTGPAQDMHVELDLGGGKQGARIVSDSGTERPIPLEYVAQLAALLRQSGAVPAAAGGRVDEIA</sequence>
<reference evidence="1" key="1">
    <citation type="submission" date="2019-06" db="EMBL/GenBank/DDBJ databases">
        <title>Complete genome sequence of Methylogaea oryzae strain JCM16910.</title>
        <authorList>
            <person name="Asakawa S."/>
        </authorList>
    </citation>
    <scope>NUCLEOTIDE SEQUENCE</scope>
    <source>
        <strain evidence="1">E10</strain>
    </source>
</reference>
<dbReference type="EMBL" id="AP019782">
    <property type="protein sequence ID" value="BBL70770.1"/>
    <property type="molecule type" value="Genomic_DNA"/>
</dbReference>
<dbReference type="KEGG" id="moz:MoryE10_13760"/>
<accession>A0A8D5AM47</accession>
<proteinExistence type="predicted"/>
<protein>
    <submittedName>
        <fullName evidence="1">Uncharacterized protein</fullName>
    </submittedName>
</protein>
<dbReference type="Proteomes" id="UP000824988">
    <property type="component" value="Chromosome"/>
</dbReference>
<gene>
    <name evidence="1" type="ORF">MoryE10_13760</name>
</gene>
<organism evidence="1 2">
    <name type="scientific">Methylogaea oryzae</name>
    <dbReference type="NCBI Taxonomy" id="1295382"/>
    <lineage>
        <taxon>Bacteria</taxon>
        <taxon>Pseudomonadati</taxon>
        <taxon>Pseudomonadota</taxon>
        <taxon>Gammaproteobacteria</taxon>
        <taxon>Methylococcales</taxon>
        <taxon>Methylococcaceae</taxon>
        <taxon>Methylogaea</taxon>
    </lineage>
</organism>